<dbReference type="GeneID" id="49634795"/>
<dbReference type="Proteomes" id="UP000253728">
    <property type="component" value="Unassembled WGS sequence"/>
</dbReference>
<name>A0A336N3S9_AGGAP</name>
<accession>A0A336N3S9</accession>
<sequence>MNYLGLTGRKEYPDLINLDQVTIIKADKNEDGTVKLTFNFVNGSTVTADRVTAADYTRILNSIRRD</sequence>
<dbReference type="RefSeq" id="WP_005705081.1">
    <property type="nucleotide sequence ID" value="NZ_MAQF01000009.1"/>
</dbReference>
<gene>
    <name evidence="1" type="ORF">NCTC5908_00658</name>
</gene>
<reference evidence="1 2" key="1">
    <citation type="submission" date="2018-06" db="EMBL/GenBank/DDBJ databases">
        <authorList>
            <consortium name="Pathogen Informatics"/>
            <person name="Doyle S."/>
        </authorList>
    </citation>
    <scope>NUCLEOTIDE SEQUENCE [LARGE SCALE GENOMIC DNA]</scope>
    <source>
        <strain evidence="1 2">NCTC5908</strain>
    </source>
</reference>
<dbReference type="EMBL" id="UFSP01000001">
    <property type="protein sequence ID" value="SSY94010.1"/>
    <property type="molecule type" value="Genomic_DNA"/>
</dbReference>
<evidence type="ECO:0000313" key="1">
    <source>
        <dbReference type="EMBL" id="SSY94010.1"/>
    </source>
</evidence>
<evidence type="ECO:0000313" key="2">
    <source>
        <dbReference type="Proteomes" id="UP000253728"/>
    </source>
</evidence>
<organism evidence="1 2">
    <name type="scientific">Aggregatibacter aphrophilus</name>
    <name type="common">Haemophilus aphrophilus</name>
    <dbReference type="NCBI Taxonomy" id="732"/>
    <lineage>
        <taxon>Bacteria</taxon>
        <taxon>Pseudomonadati</taxon>
        <taxon>Pseudomonadota</taxon>
        <taxon>Gammaproteobacteria</taxon>
        <taxon>Pasteurellales</taxon>
        <taxon>Pasteurellaceae</taxon>
        <taxon>Aggregatibacter</taxon>
    </lineage>
</organism>
<protein>
    <submittedName>
        <fullName evidence="1">Uncharacterized protein</fullName>
    </submittedName>
</protein>
<dbReference type="AlphaFoldDB" id="A0A336N3S9"/>
<proteinExistence type="predicted"/>